<sequence length="176" mass="19479">MTKPKKAARLQRQTSEKLQQTRSITIIPIHRESIVNTGHNITVRRPSETVTTGQTTIIRRPSGTMALGRCVPSGNGTTTNQNRSWHDHLPPQTDQWMAKFCVEPIGGLDCFTCCLGCLIPFALYGKVNWRLKRKSLGEDVFAFKPSHGCNGPCWAYCACSMIGVGCWHGVLSGKFS</sequence>
<dbReference type="EMBL" id="KZ613817">
    <property type="protein sequence ID" value="PMD59309.1"/>
    <property type="molecule type" value="Genomic_DNA"/>
</dbReference>
<evidence type="ECO:0000313" key="1">
    <source>
        <dbReference type="EMBL" id="PMD59309.1"/>
    </source>
</evidence>
<evidence type="ECO:0000313" key="2">
    <source>
        <dbReference type="Proteomes" id="UP000235371"/>
    </source>
</evidence>
<dbReference type="GeneID" id="36580836"/>
<dbReference type="STRING" id="1095630.A0A2J6T8G2"/>
<evidence type="ECO:0008006" key="3">
    <source>
        <dbReference type="Google" id="ProtNLM"/>
    </source>
</evidence>
<dbReference type="Proteomes" id="UP000235371">
    <property type="component" value="Unassembled WGS sequence"/>
</dbReference>
<dbReference type="AlphaFoldDB" id="A0A2J6T8G2"/>
<name>A0A2J6T8G2_9HELO</name>
<organism evidence="1 2">
    <name type="scientific">Hyaloscypha bicolor E</name>
    <dbReference type="NCBI Taxonomy" id="1095630"/>
    <lineage>
        <taxon>Eukaryota</taxon>
        <taxon>Fungi</taxon>
        <taxon>Dikarya</taxon>
        <taxon>Ascomycota</taxon>
        <taxon>Pezizomycotina</taxon>
        <taxon>Leotiomycetes</taxon>
        <taxon>Helotiales</taxon>
        <taxon>Hyaloscyphaceae</taxon>
        <taxon>Hyaloscypha</taxon>
        <taxon>Hyaloscypha bicolor</taxon>
    </lineage>
</organism>
<proteinExistence type="predicted"/>
<reference evidence="1 2" key="1">
    <citation type="submission" date="2016-04" db="EMBL/GenBank/DDBJ databases">
        <title>A degradative enzymes factory behind the ericoid mycorrhizal symbiosis.</title>
        <authorList>
            <consortium name="DOE Joint Genome Institute"/>
            <person name="Martino E."/>
            <person name="Morin E."/>
            <person name="Grelet G."/>
            <person name="Kuo A."/>
            <person name="Kohler A."/>
            <person name="Daghino S."/>
            <person name="Barry K."/>
            <person name="Choi C."/>
            <person name="Cichocki N."/>
            <person name="Clum A."/>
            <person name="Copeland A."/>
            <person name="Hainaut M."/>
            <person name="Haridas S."/>
            <person name="Labutti K."/>
            <person name="Lindquist E."/>
            <person name="Lipzen A."/>
            <person name="Khouja H.-R."/>
            <person name="Murat C."/>
            <person name="Ohm R."/>
            <person name="Olson A."/>
            <person name="Spatafora J."/>
            <person name="Veneault-Fourrey C."/>
            <person name="Henrissat B."/>
            <person name="Grigoriev I."/>
            <person name="Martin F."/>
            <person name="Perotto S."/>
        </authorList>
    </citation>
    <scope>NUCLEOTIDE SEQUENCE [LARGE SCALE GENOMIC DNA]</scope>
    <source>
        <strain evidence="1 2">E</strain>
    </source>
</reference>
<protein>
    <recommendedName>
        <fullName evidence="3">PLAC8-domain-containing protein</fullName>
    </recommendedName>
</protein>
<dbReference type="InParanoid" id="A0A2J6T8G2"/>
<dbReference type="RefSeq" id="XP_024736213.1">
    <property type="nucleotide sequence ID" value="XM_024872756.1"/>
</dbReference>
<gene>
    <name evidence="1" type="ORF">K444DRAFT_429543</name>
</gene>
<accession>A0A2J6T8G2</accession>
<dbReference type="OrthoDB" id="1045822at2759"/>
<keyword evidence="2" id="KW-1185">Reference proteome</keyword>